<dbReference type="InterPro" id="IPR050406">
    <property type="entry name" value="FGGY_Carb_Kinase"/>
</dbReference>
<dbReference type="Pfam" id="PF00370">
    <property type="entry name" value="FGGY_N"/>
    <property type="match status" value="1"/>
</dbReference>
<comment type="caution">
    <text evidence="7">The sequence shown here is derived from an EMBL/GenBank/DDBJ whole genome shotgun (WGS) entry which is preliminary data.</text>
</comment>
<evidence type="ECO:0000313" key="7">
    <source>
        <dbReference type="EMBL" id="MBR7744615.1"/>
    </source>
</evidence>
<dbReference type="InterPro" id="IPR018484">
    <property type="entry name" value="FGGY_N"/>
</dbReference>
<dbReference type="PANTHER" id="PTHR43095">
    <property type="entry name" value="SUGAR KINASE"/>
    <property type="match status" value="1"/>
</dbReference>
<evidence type="ECO:0000259" key="5">
    <source>
        <dbReference type="Pfam" id="PF00370"/>
    </source>
</evidence>
<evidence type="ECO:0000259" key="6">
    <source>
        <dbReference type="Pfam" id="PF02782"/>
    </source>
</evidence>
<name>A0A941DBX5_9MICO</name>
<evidence type="ECO:0000256" key="1">
    <source>
        <dbReference type="ARBA" id="ARBA00009156"/>
    </source>
</evidence>
<keyword evidence="8" id="KW-1185">Reference proteome</keyword>
<feature type="domain" description="Carbohydrate kinase FGGY N-terminal" evidence="5">
    <location>
        <begin position="5"/>
        <end position="246"/>
    </location>
</feature>
<dbReference type="Gene3D" id="3.30.420.40">
    <property type="match status" value="2"/>
</dbReference>
<keyword evidence="2" id="KW-0859">Xylose metabolism</keyword>
<dbReference type="Proteomes" id="UP000677016">
    <property type="component" value="Unassembled WGS sequence"/>
</dbReference>
<dbReference type="SUPFAM" id="SSF53067">
    <property type="entry name" value="Actin-like ATPase domain"/>
    <property type="match status" value="2"/>
</dbReference>
<dbReference type="Pfam" id="PF02782">
    <property type="entry name" value="FGGY_C"/>
    <property type="match status" value="1"/>
</dbReference>
<dbReference type="InterPro" id="IPR000577">
    <property type="entry name" value="Carb_kinase_FGGY"/>
</dbReference>
<dbReference type="PANTHER" id="PTHR43095:SF5">
    <property type="entry name" value="XYLULOSE KINASE"/>
    <property type="match status" value="1"/>
</dbReference>
<dbReference type="EMBL" id="JAGSNF010000022">
    <property type="protein sequence ID" value="MBR7744615.1"/>
    <property type="molecule type" value="Genomic_DNA"/>
</dbReference>
<dbReference type="CDD" id="cd07804">
    <property type="entry name" value="ASKHA_NBD_FGGY_RrXK-like"/>
    <property type="match status" value="1"/>
</dbReference>
<keyword evidence="2" id="KW-0119">Carbohydrate metabolism</keyword>
<proteinExistence type="inferred from homology"/>
<dbReference type="GO" id="GO:0042732">
    <property type="term" value="P:D-xylose metabolic process"/>
    <property type="evidence" value="ECO:0007669"/>
    <property type="project" value="UniProtKB-KW"/>
</dbReference>
<dbReference type="PIRSF" id="PIRSF000538">
    <property type="entry name" value="GlpK"/>
    <property type="match status" value="1"/>
</dbReference>
<dbReference type="GO" id="GO:0016301">
    <property type="term" value="F:kinase activity"/>
    <property type="evidence" value="ECO:0007669"/>
    <property type="project" value="UniProtKB-KW"/>
</dbReference>
<evidence type="ECO:0000256" key="3">
    <source>
        <dbReference type="ARBA" id="ARBA00022679"/>
    </source>
</evidence>
<dbReference type="InterPro" id="IPR043129">
    <property type="entry name" value="ATPase_NBD"/>
</dbReference>
<feature type="domain" description="Carbohydrate kinase FGGY C-terminal" evidence="6">
    <location>
        <begin position="263"/>
        <end position="440"/>
    </location>
</feature>
<reference evidence="7" key="1">
    <citation type="submission" date="2021-04" db="EMBL/GenBank/DDBJ databases">
        <title>Phycicoccus avicenniae sp. nov., a novel endophytic actinomycetes isolated from branch of Avicennia mariana.</title>
        <authorList>
            <person name="Tuo L."/>
        </authorList>
    </citation>
    <scope>NUCLEOTIDE SEQUENCE</scope>
    <source>
        <strain evidence="7">BSK3Z-2</strain>
    </source>
</reference>
<accession>A0A941DBX5</accession>
<dbReference type="InterPro" id="IPR018485">
    <property type="entry name" value="FGGY_C"/>
</dbReference>
<protein>
    <submittedName>
        <fullName evidence="7">Sugar kinase</fullName>
    </submittedName>
</protein>
<comment type="similarity">
    <text evidence="1">Belongs to the FGGY kinase family.</text>
</comment>
<evidence type="ECO:0000256" key="2">
    <source>
        <dbReference type="ARBA" id="ARBA00022629"/>
    </source>
</evidence>
<evidence type="ECO:0000256" key="4">
    <source>
        <dbReference type="ARBA" id="ARBA00022777"/>
    </source>
</evidence>
<keyword evidence="4 7" id="KW-0418">Kinase</keyword>
<dbReference type="AlphaFoldDB" id="A0A941DBX5"/>
<gene>
    <name evidence="7" type="ORF">KC207_15065</name>
</gene>
<evidence type="ECO:0000313" key="8">
    <source>
        <dbReference type="Proteomes" id="UP000677016"/>
    </source>
</evidence>
<dbReference type="RefSeq" id="WP_211604142.1">
    <property type="nucleotide sequence ID" value="NZ_JAGSNF010000022.1"/>
</dbReference>
<keyword evidence="3" id="KW-0808">Transferase</keyword>
<sequence>MAEVFVGVDVGTGSTKAVAATAAGDVVATATRSHRVSMPWPGRAEVDPVAVEDEVAQVCRELAGALGAHTVVGLCVSGMGPCLVVTGDDGVPLRPAVLYGIDGRATDQIVALTARLGAAEIRRRCGKDLTTQAVGPKLAWVRQEEPEVWSRTTRWWGLSSWLVGRLTGEYVLDHQTASQCDPLYDVTAFDWAHDWVEEVTPGTTPPRLVWPQDVVGRLGAEAAARTGLPAGTPVSAGTVDAWAEAFSAGVRDERDLMLMYGSTMFLVQPVTRPVAHPDLWLTAGVVPGTRTLAGGTATSGSLVQWVRDLTGADLPDLEAEAAAVPAGAEGLLLLPYFAGERTPVQDPRASGVAVGLTLRHGRGHLMRAACEGIALGIRQVLELVDLGDGPAAPRSRVVAVGGGTRSRLLTQVVSDVSGRPQVVPEQAIGASYGSALLSAIGTGAVPPDTDWARDGVLVEPDERRREVYDALYRTFTALYGDTVEHMHDLAEVARAQA</sequence>
<organism evidence="7 8">
    <name type="scientific">Phycicoccus avicenniae</name>
    <dbReference type="NCBI Taxonomy" id="2828860"/>
    <lineage>
        <taxon>Bacteria</taxon>
        <taxon>Bacillati</taxon>
        <taxon>Actinomycetota</taxon>
        <taxon>Actinomycetes</taxon>
        <taxon>Micrococcales</taxon>
        <taxon>Intrasporangiaceae</taxon>
        <taxon>Phycicoccus</taxon>
    </lineage>
</organism>